<sequence length="142" mass="16300">MCEPQYQELLDKDTVILTNHALTTLLIRVQSPATTEIPEDFQGFIYTLSGTVYIADNHFKGEPHHTLTLSHDGKKLIRFETRDKVAHFVVITGRLLRDPVVQYGPFVMAAQDDIYATFDYYKSYTNGFKRALGWKSKIAQEK</sequence>
<dbReference type="Gene3D" id="2.60.120.10">
    <property type="entry name" value="Jelly Rolls"/>
    <property type="match status" value="2"/>
</dbReference>
<comment type="caution">
    <text evidence="2">The sequence shown here is derived from an EMBL/GenBank/DDBJ whole genome shotgun (WGS) entry which is preliminary data.</text>
</comment>
<reference evidence="2" key="1">
    <citation type="journal article" date="2020" name="Fungal Divers.">
        <title>Resolving the Mortierellaceae phylogeny through synthesis of multi-gene phylogenetics and phylogenomics.</title>
        <authorList>
            <person name="Vandepol N."/>
            <person name="Liber J."/>
            <person name="Desiro A."/>
            <person name="Na H."/>
            <person name="Kennedy M."/>
            <person name="Barry K."/>
            <person name="Grigoriev I.V."/>
            <person name="Miller A.N."/>
            <person name="O'Donnell K."/>
            <person name="Stajich J.E."/>
            <person name="Bonito G."/>
        </authorList>
    </citation>
    <scope>NUCLEOTIDE SEQUENCE</scope>
    <source>
        <strain evidence="2">BC1065</strain>
    </source>
</reference>
<organism evidence="2 3">
    <name type="scientific">Actinomortierella ambigua</name>
    <dbReference type="NCBI Taxonomy" id="1343610"/>
    <lineage>
        <taxon>Eukaryota</taxon>
        <taxon>Fungi</taxon>
        <taxon>Fungi incertae sedis</taxon>
        <taxon>Mucoromycota</taxon>
        <taxon>Mortierellomycotina</taxon>
        <taxon>Mortierellomycetes</taxon>
        <taxon>Mortierellales</taxon>
        <taxon>Mortierellaceae</taxon>
        <taxon>Actinomortierella</taxon>
    </lineage>
</organism>
<feature type="domain" description="Pirin C-terminal" evidence="1">
    <location>
        <begin position="33"/>
        <end position="126"/>
    </location>
</feature>
<dbReference type="CDD" id="cd02247">
    <property type="entry name" value="cupin_pirin_C"/>
    <property type="match status" value="1"/>
</dbReference>
<protein>
    <recommendedName>
        <fullName evidence="1">Pirin C-terminal domain-containing protein</fullName>
    </recommendedName>
</protein>
<dbReference type="PANTHER" id="PTHR13903">
    <property type="entry name" value="PIRIN-RELATED"/>
    <property type="match status" value="1"/>
</dbReference>
<evidence type="ECO:0000259" key="1">
    <source>
        <dbReference type="Pfam" id="PF05726"/>
    </source>
</evidence>
<dbReference type="AlphaFoldDB" id="A0A9P6UC74"/>
<dbReference type="GO" id="GO:0005634">
    <property type="term" value="C:nucleus"/>
    <property type="evidence" value="ECO:0007669"/>
    <property type="project" value="TreeGrafter"/>
</dbReference>
<dbReference type="PANTHER" id="PTHR13903:SF8">
    <property type="entry name" value="PIRIN"/>
    <property type="match status" value="1"/>
</dbReference>
<evidence type="ECO:0000313" key="3">
    <source>
        <dbReference type="Proteomes" id="UP000807716"/>
    </source>
</evidence>
<dbReference type="InterPro" id="IPR011051">
    <property type="entry name" value="RmlC_Cupin_sf"/>
</dbReference>
<dbReference type="InterPro" id="IPR008778">
    <property type="entry name" value="Pirin_C_dom"/>
</dbReference>
<dbReference type="InterPro" id="IPR012093">
    <property type="entry name" value="Pirin"/>
</dbReference>
<dbReference type="SUPFAM" id="SSF51182">
    <property type="entry name" value="RmlC-like cupins"/>
    <property type="match status" value="1"/>
</dbReference>
<evidence type="ECO:0000313" key="2">
    <source>
        <dbReference type="EMBL" id="KAG0268827.1"/>
    </source>
</evidence>
<dbReference type="Pfam" id="PF05726">
    <property type="entry name" value="Pirin_C"/>
    <property type="match status" value="1"/>
</dbReference>
<dbReference type="OrthoDB" id="198735at2759"/>
<name>A0A9P6UC74_9FUNG</name>
<dbReference type="InterPro" id="IPR014710">
    <property type="entry name" value="RmlC-like_jellyroll"/>
</dbReference>
<proteinExistence type="predicted"/>
<dbReference type="GO" id="GO:0008127">
    <property type="term" value="F:quercetin 2,3-dioxygenase activity"/>
    <property type="evidence" value="ECO:0007669"/>
    <property type="project" value="TreeGrafter"/>
</dbReference>
<dbReference type="Proteomes" id="UP000807716">
    <property type="component" value="Unassembled WGS sequence"/>
</dbReference>
<gene>
    <name evidence="2" type="ORF">DFQ27_005614</name>
</gene>
<accession>A0A9P6UC74</accession>
<keyword evidence="3" id="KW-1185">Reference proteome</keyword>
<dbReference type="EMBL" id="JAAAJB010000040">
    <property type="protein sequence ID" value="KAG0268827.1"/>
    <property type="molecule type" value="Genomic_DNA"/>
</dbReference>